<organism evidence="2 3">
    <name type="scientific">Strongyloides papillosus</name>
    <name type="common">Intestinal threadworm</name>
    <dbReference type="NCBI Taxonomy" id="174720"/>
    <lineage>
        <taxon>Eukaryota</taxon>
        <taxon>Metazoa</taxon>
        <taxon>Ecdysozoa</taxon>
        <taxon>Nematoda</taxon>
        <taxon>Chromadorea</taxon>
        <taxon>Rhabditida</taxon>
        <taxon>Tylenchina</taxon>
        <taxon>Panagrolaimomorpha</taxon>
        <taxon>Strongyloidoidea</taxon>
        <taxon>Strongyloididae</taxon>
        <taxon>Strongyloides</taxon>
    </lineage>
</organism>
<dbReference type="WBParaSite" id="SPAL_0001034700.1">
    <property type="protein sequence ID" value="SPAL_0001034700.1"/>
    <property type="gene ID" value="SPAL_0001034700"/>
</dbReference>
<protein>
    <submittedName>
        <fullName evidence="3">Uncharacterized protein</fullName>
    </submittedName>
</protein>
<accession>A0A0N5BX10</accession>
<feature type="signal peptide" evidence="1">
    <location>
        <begin position="1"/>
        <end position="17"/>
    </location>
</feature>
<feature type="chain" id="PRO_5005895255" evidence="1">
    <location>
        <begin position="18"/>
        <end position="94"/>
    </location>
</feature>
<proteinExistence type="predicted"/>
<dbReference type="AlphaFoldDB" id="A0A0N5BX10"/>
<reference evidence="3" key="1">
    <citation type="submission" date="2017-02" db="UniProtKB">
        <authorList>
            <consortium name="WormBaseParasite"/>
        </authorList>
    </citation>
    <scope>IDENTIFICATION</scope>
</reference>
<dbReference type="Proteomes" id="UP000046392">
    <property type="component" value="Unplaced"/>
</dbReference>
<keyword evidence="2" id="KW-1185">Reference proteome</keyword>
<name>A0A0N5BX10_STREA</name>
<evidence type="ECO:0000313" key="2">
    <source>
        <dbReference type="Proteomes" id="UP000046392"/>
    </source>
</evidence>
<sequence length="94" mass="11549">MRLISIFFLFYFFYVATINTNAINENEEKTNTEYNHESPHRNKRLFFWRRMMRRCMIFGCGGYGYGGYYPMYTSYYSTGFYPMYYSSSYIMYGR</sequence>
<evidence type="ECO:0000256" key="1">
    <source>
        <dbReference type="SAM" id="SignalP"/>
    </source>
</evidence>
<keyword evidence="1" id="KW-0732">Signal</keyword>
<evidence type="ECO:0000313" key="3">
    <source>
        <dbReference type="WBParaSite" id="SPAL_0001034700.1"/>
    </source>
</evidence>